<dbReference type="HOGENOM" id="CLU_046025_5_4_1"/>
<sequence>MSLDTSVSTVAGATLLGERYVFGAVWRDSVCGSRLVNLMELRRLYGVISLQSFNYFSLSEKDPAFIRLTVAVLWGLNTLHQAFIMHMAYTYAIVDFGSDSHSDIKGIIAFIVRCLFLIRVMKLSGKNWYLMMPPLLSIVMSAGRLNKCYVLVSLAHEYMDDGCHLLLASTIVLSAQEVDLVNPTYWLVFVALGCDVVSDILLSSTLAVLLHNLKTGIRAYSGNFRVWCEHCYLDQYFLDCVLDHMLTSALLAGYNSREHLREAVNNAGEMISISIIFSDPHEPRQHAGTVALQPTNYGDKPNIR</sequence>
<evidence type="ECO:0000313" key="2">
    <source>
        <dbReference type="Proteomes" id="UP000016930"/>
    </source>
</evidence>
<dbReference type="STRING" id="914234.M2R6W4"/>
<accession>M2R6W4</accession>
<evidence type="ECO:0000313" key="1">
    <source>
        <dbReference type="EMBL" id="EMD34087.1"/>
    </source>
</evidence>
<dbReference type="EMBL" id="KB445804">
    <property type="protein sequence ID" value="EMD34087.1"/>
    <property type="molecule type" value="Genomic_DNA"/>
</dbReference>
<reference evidence="1 2" key="1">
    <citation type="journal article" date="2012" name="Proc. Natl. Acad. Sci. U.S.A.">
        <title>Comparative genomics of Ceriporiopsis subvermispora and Phanerochaete chrysosporium provide insight into selective ligninolysis.</title>
        <authorList>
            <person name="Fernandez-Fueyo E."/>
            <person name="Ruiz-Duenas F.J."/>
            <person name="Ferreira P."/>
            <person name="Floudas D."/>
            <person name="Hibbett D.S."/>
            <person name="Canessa P."/>
            <person name="Larrondo L.F."/>
            <person name="James T.Y."/>
            <person name="Seelenfreund D."/>
            <person name="Lobos S."/>
            <person name="Polanco R."/>
            <person name="Tello M."/>
            <person name="Honda Y."/>
            <person name="Watanabe T."/>
            <person name="Watanabe T."/>
            <person name="Ryu J.S."/>
            <person name="Kubicek C.P."/>
            <person name="Schmoll M."/>
            <person name="Gaskell J."/>
            <person name="Hammel K.E."/>
            <person name="St John F.J."/>
            <person name="Vanden Wymelenberg A."/>
            <person name="Sabat G."/>
            <person name="Splinter BonDurant S."/>
            <person name="Syed K."/>
            <person name="Yadav J.S."/>
            <person name="Doddapaneni H."/>
            <person name="Subramanian V."/>
            <person name="Lavin J.L."/>
            <person name="Oguiza J.A."/>
            <person name="Perez G."/>
            <person name="Pisabarro A.G."/>
            <person name="Ramirez L."/>
            <person name="Santoyo F."/>
            <person name="Master E."/>
            <person name="Coutinho P.M."/>
            <person name="Henrissat B."/>
            <person name="Lombard V."/>
            <person name="Magnuson J.K."/>
            <person name="Kuees U."/>
            <person name="Hori C."/>
            <person name="Igarashi K."/>
            <person name="Samejima M."/>
            <person name="Held B.W."/>
            <person name="Barry K.W."/>
            <person name="LaButti K.M."/>
            <person name="Lapidus A."/>
            <person name="Lindquist E.A."/>
            <person name="Lucas S.M."/>
            <person name="Riley R."/>
            <person name="Salamov A.A."/>
            <person name="Hoffmeister D."/>
            <person name="Schwenk D."/>
            <person name="Hadar Y."/>
            <person name="Yarden O."/>
            <person name="de Vries R.P."/>
            <person name="Wiebenga A."/>
            <person name="Stenlid J."/>
            <person name="Eastwood D."/>
            <person name="Grigoriev I.V."/>
            <person name="Berka R.M."/>
            <person name="Blanchette R.A."/>
            <person name="Kersten P."/>
            <person name="Martinez A.T."/>
            <person name="Vicuna R."/>
            <person name="Cullen D."/>
        </authorList>
    </citation>
    <scope>NUCLEOTIDE SEQUENCE [LARGE SCALE GENOMIC DNA]</scope>
    <source>
        <strain evidence="1 2">B</strain>
    </source>
</reference>
<keyword evidence="2" id="KW-1185">Reference proteome</keyword>
<name>M2R6W4_CERS8</name>
<gene>
    <name evidence="1" type="ORF">CERSUDRAFT_76220</name>
</gene>
<dbReference type="AlphaFoldDB" id="M2R6W4"/>
<protein>
    <submittedName>
        <fullName evidence="1">Uncharacterized protein</fullName>
    </submittedName>
</protein>
<organism evidence="1 2">
    <name type="scientific">Ceriporiopsis subvermispora (strain B)</name>
    <name type="common">White-rot fungus</name>
    <name type="synonym">Gelatoporia subvermispora</name>
    <dbReference type="NCBI Taxonomy" id="914234"/>
    <lineage>
        <taxon>Eukaryota</taxon>
        <taxon>Fungi</taxon>
        <taxon>Dikarya</taxon>
        <taxon>Basidiomycota</taxon>
        <taxon>Agaricomycotina</taxon>
        <taxon>Agaricomycetes</taxon>
        <taxon>Polyporales</taxon>
        <taxon>Gelatoporiaceae</taxon>
        <taxon>Gelatoporia</taxon>
    </lineage>
</organism>
<dbReference type="Proteomes" id="UP000016930">
    <property type="component" value="Unassembled WGS sequence"/>
</dbReference>
<proteinExistence type="predicted"/>